<evidence type="ECO:0000313" key="2">
    <source>
        <dbReference type="Proteomes" id="UP001162156"/>
    </source>
</evidence>
<reference evidence="1" key="1">
    <citation type="journal article" date="2023" name="Insect Mol. Biol.">
        <title>Genome sequencing provides insights into the evolution of gene families encoding plant cell wall-degrading enzymes in longhorned beetles.</title>
        <authorList>
            <person name="Shin N.R."/>
            <person name="Okamura Y."/>
            <person name="Kirsch R."/>
            <person name="Pauchet Y."/>
        </authorList>
    </citation>
    <scope>NUCLEOTIDE SEQUENCE</scope>
    <source>
        <strain evidence="1">RBIC_L_NR</strain>
    </source>
</reference>
<dbReference type="Pfam" id="PF02995">
    <property type="entry name" value="DUF229"/>
    <property type="match status" value="1"/>
</dbReference>
<dbReference type="InterPro" id="IPR004245">
    <property type="entry name" value="DUF229"/>
</dbReference>
<comment type="caution">
    <text evidence="1">The sequence shown here is derived from an EMBL/GenBank/DDBJ whole genome shotgun (WGS) entry which is preliminary data.</text>
</comment>
<organism evidence="1 2">
    <name type="scientific">Rhamnusium bicolor</name>
    <dbReference type="NCBI Taxonomy" id="1586634"/>
    <lineage>
        <taxon>Eukaryota</taxon>
        <taxon>Metazoa</taxon>
        <taxon>Ecdysozoa</taxon>
        <taxon>Arthropoda</taxon>
        <taxon>Hexapoda</taxon>
        <taxon>Insecta</taxon>
        <taxon>Pterygota</taxon>
        <taxon>Neoptera</taxon>
        <taxon>Endopterygota</taxon>
        <taxon>Coleoptera</taxon>
        <taxon>Polyphaga</taxon>
        <taxon>Cucujiformia</taxon>
        <taxon>Chrysomeloidea</taxon>
        <taxon>Cerambycidae</taxon>
        <taxon>Lepturinae</taxon>
        <taxon>Rhagiini</taxon>
        <taxon>Rhamnusium</taxon>
    </lineage>
</organism>
<dbReference type="PANTHER" id="PTHR10974">
    <property type="entry name" value="FI08016P-RELATED"/>
    <property type="match status" value="1"/>
</dbReference>
<dbReference type="Proteomes" id="UP001162156">
    <property type="component" value="Unassembled WGS sequence"/>
</dbReference>
<dbReference type="EMBL" id="JANEYF010005766">
    <property type="protein sequence ID" value="KAJ8926962.1"/>
    <property type="molecule type" value="Genomic_DNA"/>
</dbReference>
<gene>
    <name evidence="1" type="ORF">NQ314_020628</name>
</gene>
<evidence type="ECO:0000313" key="1">
    <source>
        <dbReference type="EMBL" id="KAJ8926962.1"/>
    </source>
</evidence>
<sequence length="205" mass="23273">MFPQKYNFLLINSDRLTTPYDIHNTLQDIIQIADRKYTPTGSVGCPKCQSLFKEVDEARSCEDASIHQHWCTCKSHDYINSNNTVVKSIALFIIKQINNIIKLFPEGGACTTYSLENVHSAGISKSYLNKKNQTVNYFLVIIKTKPIAMFEATVEAHLELDPEADDNNFKLLGDITRVNRYADNSHCIENGVLKNIVTVMILLVW</sequence>
<dbReference type="GO" id="GO:0005615">
    <property type="term" value="C:extracellular space"/>
    <property type="evidence" value="ECO:0007669"/>
    <property type="project" value="TreeGrafter"/>
</dbReference>
<dbReference type="AlphaFoldDB" id="A0AAV8WKZ5"/>
<keyword evidence="2" id="KW-1185">Reference proteome</keyword>
<name>A0AAV8WKZ5_9CUCU</name>
<dbReference type="PANTHER" id="PTHR10974:SF9">
    <property type="entry name" value="DUF229 DOMAIN CONTAINING PROTEIN-RELATED"/>
    <property type="match status" value="1"/>
</dbReference>
<protein>
    <submittedName>
        <fullName evidence="1">Uncharacterized protein</fullName>
    </submittedName>
</protein>
<accession>A0AAV8WKZ5</accession>
<proteinExistence type="predicted"/>